<organism evidence="3">
    <name type="scientific">Prymnesium polylepis</name>
    <dbReference type="NCBI Taxonomy" id="72548"/>
    <lineage>
        <taxon>Eukaryota</taxon>
        <taxon>Haptista</taxon>
        <taxon>Haptophyta</taxon>
        <taxon>Prymnesiophyceae</taxon>
        <taxon>Prymnesiales</taxon>
        <taxon>Prymnesiaceae</taxon>
        <taxon>Prymnesium</taxon>
    </lineage>
</organism>
<dbReference type="EMBL" id="HBKO01005903">
    <property type="protein sequence ID" value="CAE2197507.1"/>
    <property type="molecule type" value="Transcribed_RNA"/>
</dbReference>
<accession>A0A7S4M377</accession>
<feature type="region of interest" description="Disordered" evidence="1">
    <location>
        <begin position="41"/>
        <end position="67"/>
    </location>
</feature>
<evidence type="ECO:0000256" key="2">
    <source>
        <dbReference type="SAM" id="SignalP"/>
    </source>
</evidence>
<name>A0A7S4M377_9EUKA</name>
<dbReference type="AlphaFoldDB" id="A0A7S4M377"/>
<evidence type="ECO:0000256" key="1">
    <source>
        <dbReference type="SAM" id="MobiDB-lite"/>
    </source>
</evidence>
<gene>
    <name evidence="3" type="ORF">CPOL0286_LOCUS2861</name>
</gene>
<dbReference type="Pfam" id="PF20133">
    <property type="entry name" value="HHL1-like"/>
    <property type="match status" value="1"/>
</dbReference>
<reference evidence="3" key="1">
    <citation type="submission" date="2021-01" db="EMBL/GenBank/DDBJ databases">
        <authorList>
            <person name="Corre E."/>
            <person name="Pelletier E."/>
            <person name="Niang G."/>
            <person name="Scheremetjew M."/>
            <person name="Finn R."/>
            <person name="Kale V."/>
            <person name="Holt S."/>
            <person name="Cochrane G."/>
            <person name="Meng A."/>
            <person name="Brown T."/>
            <person name="Cohen L."/>
        </authorList>
    </citation>
    <scope>NUCLEOTIDE SEQUENCE</scope>
    <source>
        <strain evidence="3">UIO037</strain>
    </source>
</reference>
<keyword evidence="2" id="KW-0732">Signal</keyword>
<evidence type="ECO:0000313" key="3">
    <source>
        <dbReference type="EMBL" id="CAE2197507.1"/>
    </source>
</evidence>
<protein>
    <submittedName>
        <fullName evidence="3">Uncharacterized protein</fullName>
    </submittedName>
</protein>
<feature type="chain" id="PRO_5030891025" evidence="2">
    <location>
        <begin position="19"/>
        <end position="224"/>
    </location>
</feature>
<dbReference type="InterPro" id="IPR045388">
    <property type="entry name" value="HHL1-like"/>
</dbReference>
<feature type="signal peptide" evidence="2">
    <location>
        <begin position="1"/>
        <end position="18"/>
    </location>
</feature>
<sequence length="224" mass="23770">MARLAALLVAICASCASGYQLSVQPAVGRCRSATAPSMMAGKGFGKAPPAPPPKAKKPKSAGTVKRDAAGAAMDELTASGSPEYTVLIRTVGADGKAGNWMPVGGIAVPRSSSEDMALSMAIFNNEDDLLKGAFRNFPALKKSEDKFEYGYRLKEFPDDPVKLATKEATEQPSNPIMQWCAHGKRGRTCSPVRGGVRQERVGGLLTLPHRLVGRFNALDNPLNK</sequence>
<proteinExistence type="predicted"/>